<feature type="compositionally biased region" description="Polar residues" evidence="1">
    <location>
        <begin position="432"/>
        <end position="444"/>
    </location>
</feature>
<keyword evidence="3" id="KW-1185">Reference proteome</keyword>
<reference evidence="2 3" key="1">
    <citation type="journal article" date="2018" name="PLoS ONE">
        <title>The draft genome of Kipferlia bialata reveals reductive genome evolution in fornicate parasites.</title>
        <authorList>
            <person name="Tanifuji G."/>
            <person name="Takabayashi S."/>
            <person name="Kume K."/>
            <person name="Takagi M."/>
            <person name="Nakayama T."/>
            <person name="Kamikawa R."/>
            <person name="Inagaki Y."/>
            <person name="Hashimoto T."/>
        </authorList>
    </citation>
    <scope>NUCLEOTIDE SEQUENCE [LARGE SCALE GENOMIC DNA]</scope>
    <source>
        <strain evidence="2">NY0173</strain>
    </source>
</reference>
<dbReference type="Proteomes" id="UP000265618">
    <property type="component" value="Unassembled WGS sequence"/>
</dbReference>
<sequence>MRDKDIISSDSVSEDTTHAIHGLHRSMASLRHALLPGHSGSKASSPVLVKGTMVSSPSKTRLESVKMTLGDLVGEDTVGNEREHEREGDTGCRRGVSVADVPLPVLLHIARQDSVQNIRPGITKALYTLDNSVEEELDRVVPLCRRRNALLAVSSAEAGALYARFVETSALVDSIAKQLSKMERGELVESEREWDTERDALDALVSALNLSHKDLVDTVTGEVVDSVGKRLAQAVESALSHTLETVGSALTDPLMSLVTQCYREEDGDEVAALKPPLACLSVVIQTATHRKAERERRTRQRRRQFVRDAMSGDSEAEREREREREQRELSGGLASSHIHPLSPVSPLSSTRSPRTSKGSLGHSQSLRSPTASILPMSQKSPTKVTSPSSPPSGALFQKPRERDRKLRRDASSEALRQSVNLSLSLSQGGDTFATLSPHSPNSTLSPASATITLPTSPSAPSASTIASGVHTGSPSAMDRGARGTRPVLEEDPLSRTLFDVRTRKSLSTDLCHASHTLSLMALRGRQMATIRTVDGGTHITELSSLSRHVSGLRQSLFGAKLRRLLQLRNGAGYVLSRPVDGCQSPVSPSETKDAEVFAQFVSQVTESADRVAGAHGRVHTCKRLLSVQGRRLAAERGILALYTQHMALVEAFICDRTAEVLGIGCKVSLLRE</sequence>
<feature type="compositionally biased region" description="Low complexity" evidence="1">
    <location>
        <begin position="445"/>
        <end position="467"/>
    </location>
</feature>
<feature type="region of interest" description="Disordered" evidence="1">
    <location>
        <begin position="288"/>
        <end position="415"/>
    </location>
</feature>
<name>A0A9K3CZU9_9EUKA</name>
<protein>
    <submittedName>
        <fullName evidence="2">Uncharacterized protein</fullName>
    </submittedName>
</protein>
<comment type="caution">
    <text evidence="2">The sequence shown here is derived from an EMBL/GenBank/DDBJ whole genome shotgun (WGS) entry which is preliminary data.</text>
</comment>
<dbReference type="EMBL" id="BDIP01001945">
    <property type="protein sequence ID" value="GIQ85446.1"/>
    <property type="molecule type" value="Genomic_DNA"/>
</dbReference>
<feature type="compositionally biased region" description="Low complexity" evidence="1">
    <location>
        <begin position="335"/>
        <end position="356"/>
    </location>
</feature>
<accession>A0A9K3CZU9</accession>
<gene>
    <name evidence="2" type="ORF">KIPB_007112</name>
</gene>
<feature type="compositionally biased region" description="Polar residues" evidence="1">
    <location>
        <begin position="357"/>
        <end position="371"/>
    </location>
</feature>
<organism evidence="2 3">
    <name type="scientific">Kipferlia bialata</name>
    <dbReference type="NCBI Taxonomy" id="797122"/>
    <lineage>
        <taxon>Eukaryota</taxon>
        <taxon>Metamonada</taxon>
        <taxon>Carpediemonas-like organisms</taxon>
        <taxon>Kipferlia</taxon>
    </lineage>
</organism>
<evidence type="ECO:0000313" key="3">
    <source>
        <dbReference type="Proteomes" id="UP000265618"/>
    </source>
</evidence>
<feature type="compositionally biased region" description="Low complexity" evidence="1">
    <location>
        <begin position="377"/>
        <end position="387"/>
    </location>
</feature>
<evidence type="ECO:0000256" key="1">
    <source>
        <dbReference type="SAM" id="MobiDB-lite"/>
    </source>
</evidence>
<feature type="compositionally biased region" description="Basic and acidic residues" evidence="1">
    <location>
        <begin position="315"/>
        <end position="328"/>
    </location>
</feature>
<proteinExistence type="predicted"/>
<evidence type="ECO:0000313" key="2">
    <source>
        <dbReference type="EMBL" id="GIQ85446.1"/>
    </source>
</evidence>
<feature type="compositionally biased region" description="Basic and acidic residues" evidence="1">
    <location>
        <begin position="398"/>
        <end position="411"/>
    </location>
</feature>
<feature type="region of interest" description="Disordered" evidence="1">
    <location>
        <begin position="432"/>
        <end position="488"/>
    </location>
</feature>
<dbReference type="AlphaFoldDB" id="A0A9K3CZU9"/>